<evidence type="ECO:0000259" key="1">
    <source>
        <dbReference type="Pfam" id="PF22053"/>
    </source>
</evidence>
<accession>A0A0G0XN17</accession>
<sequence>MTTQKQTAHIVAVNMGYGHERPAYTMKHLSKGKIVIANDYAGIPADDKRLWESGRNIYEKISRFKKVPIFGKIVFGIMDKLQRIPDFYPRRDLSMPSLQLWQFYDLIHRKHWMKHLINDLAKHPLPLICTFMTPAFAAEEHNYPGEIYVLCTDTDISRAWAPYNPKKSRIKYFAPTGRVAERLKLYGVREENIELTGFPLPLSAIGGVEPKAIYQDLGRRICHLDPRAIFSSRAQKTLDANMGGSFCPNLRKKNGKPISLAFFVGGAGTQREIGAEIIKSLTCDIKLSKIKLTLVAGTRPEVAQYFEDEIKKAGLSKERKSKLVDVLFESNRQTYFGALEKALRGFDVIWTKPSEMSFYTGLGLPIIMTPPVGSQEDFNRQWLMQIAAGADQLDPKYTNEWFFDWIASGALARMAWNGFIEAPTHGTYRIADIIEGKPNTIHELPLVV</sequence>
<dbReference type="Pfam" id="PF22053">
    <property type="entry name" value="DUF6938"/>
    <property type="match status" value="1"/>
</dbReference>
<dbReference type="AlphaFoldDB" id="A0A0G0XN17"/>
<feature type="domain" description="DUF6938" evidence="1">
    <location>
        <begin position="251"/>
        <end position="317"/>
    </location>
</feature>
<reference evidence="2 3" key="1">
    <citation type="journal article" date="2015" name="Nature">
        <title>rRNA introns, odd ribosomes, and small enigmatic genomes across a large radiation of phyla.</title>
        <authorList>
            <person name="Brown C.T."/>
            <person name="Hug L.A."/>
            <person name="Thomas B.C."/>
            <person name="Sharon I."/>
            <person name="Castelle C.J."/>
            <person name="Singh A."/>
            <person name="Wilkins M.J."/>
            <person name="Williams K.H."/>
            <person name="Banfield J.F."/>
        </authorList>
    </citation>
    <scope>NUCLEOTIDE SEQUENCE [LARGE SCALE GENOMIC DNA]</scope>
</reference>
<protein>
    <recommendedName>
        <fullName evidence="1">DUF6938 domain-containing protein</fullName>
    </recommendedName>
</protein>
<organism evidence="2 3">
    <name type="scientific">Candidatus Uhrbacteria bacterium GW2011_GWC1_41_20</name>
    <dbReference type="NCBI Taxonomy" id="1618983"/>
    <lineage>
        <taxon>Bacteria</taxon>
        <taxon>Candidatus Uhriibacteriota</taxon>
    </lineage>
</organism>
<evidence type="ECO:0000313" key="2">
    <source>
        <dbReference type="EMBL" id="KKR98190.1"/>
    </source>
</evidence>
<dbReference type="Proteomes" id="UP000033930">
    <property type="component" value="Unassembled WGS sequence"/>
</dbReference>
<gene>
    <name evidence="2" type="ORF">UU50_C0020G0008</name>
</gene>
<proteinExistence type="predicted"/>
<dbReference type="InterPro" id="IPR054218">
    <property type="entry name" value="DUF6938"/>
</dbReference>
<name>A0A0G0XN17_9BACT</name>
<dbReference type="EMBL" id="LCAW01000020">
    <property type="protein sequence ID" value="KKR98190.1"/>
    <property type="molecule type" value="Genomic_DNA"/>
</dbReference>
<comment type="caution">
    <text evidence="2">The sequence shown here is derived from an EMBL/GenBank/DDBJ whole genome shotgun (WGS) entry which is preliminary data.</text>
</comment>
<evidence type="ECO:0000313" key="3">
    <source>
        <dbReference type="Proteomes" id="UP000033930"/>
    </source>
</evidence>